<evidence type="ECO:0000256" key="4">
    <source>
        <dbReference type="ARBA" id="ARBA00022801"/>
    </source>
</evidence>
<organism evidence="13 14">
    <name type="scientific">Hypocrea atroviridis (strain ATCC 20476 / IMI 206040)</name>
    <name type="common">Trichoderma atroviride</name>
    <dbReference type="NCBI Taxonomy" id="452589"/>
    <lineage>
        <taxon>Eukaryota</taxon>
        <taxon>Fungi</taxon>
        <taxon>Dikarya</taxon>
        <taxon>Ascomycota</taxon>
        <taxon>Pezizomycotina</taxon>
        <taxon>Sordariomycetes</taxon>
        <taxon>Hypocreomycetidae</taxon>
        <taxon>Hypocreales</taxon>
        <taxon>Hypocreaceae</taxon>
        <taxon>Trichoderma</taxon>
    </lineage>
</organism>
<keyword evidence="8" id="KW-0539">Nucleus</keyword>
<dbReference type="PROSITE" id="PS51192">
    <property type="entry name" value="HELICASE_ATP_BIND_1"/>
    <property type="match status" value="1"/>
</dbReference>
<keyword evidence="7" id="KW-0694">RNA-binding</keyword>
<reference evidence="13 14" key="1">
    <citation type="journal article" date="2011" name="Genome Biol.">
        <title>Comparative genome sequence analysis underscores mycoparasitism as the ancestral life style of Trichoderma.</title>
        <authorList>
            <person name="Kubicek C.P."/>
            <person name="Herrera-Estrella A."/>
            <person name="Seidl-Seiboth V."/>
            <person name="Martinez D.A."/>
            <person name="Druzhinina I.S."/>
            <person name="Thon M."/>
            <person name="Zeilinger S."/>
            <person name="Casas-Flores S."/>
            <person name="Horwitz B.A."/>
            <person name="Mukherjee P.K."/>
            <person name="Mukherjee M."/>
            <person name="Kredics L."/>
            <person name="Alcaraz L.D."/>
            <person name="Aerts A."/>
            <person name="Antal Z."/>
            <person name="Atanasova L."/>
            <person name="Cervantes-Badillo M.G."/>
            <person name="Challacombe J."/>
            <person name="Chertkov O."/>
            <person name="McCluskey K."/>
            <person name="Coulpier F."/>
            <person name="Deshpande N."/>
            <person name="von Doehren H."/>
            <person name="Ebbole D.J."/>
            <person name="Esquivel-Naranjo E.U."/>
            <person name="Fekete E."/>
            <person name="Flipphi M."/>
            <person name="Glaser F."/>
            <person name="Gomez-Rodriguez E.Y."/>
            <person name="Gruber S."/>
            <person name="Han C."/>
            <person name="Henrissat B."/>
            <person name="Hermosa R."/>
            <person name="Hernandez-Onate M."/>
            <person name="Karaffa L."/>
            <person name="Kosti I."/>
            <person name="Le Crom S."/>
            <person name="Lindquist E."/>
            <person name="Lucas S."/>
            <person name="Luebeck M."/>
            <person name="Luebeck P.S."/>
            <person name="Margeot A."/>
            <person name="Metz B."/>
            <person name="Misra M."/>
            <person name="Nevalainen H."/>
            <person name="Omann M."/>
            <person name="Packer N."/>
            <person name="Perrone G."/>
            <person name="Uresti-Rivera E.E."/>
            <person name="Salamov A."/>
            <person name="Schmoll M."/>
            <person name="Seiboth B."/>
            <person name="Shapiro H."/>
            <person name="Sukno S."/>
            <person name="Tamayo-Ramos J.A."/>
            <person name="Tisch D."/>
            <person name="Wiest A."/>
            <person name="Wilkinson H.H."/>
            <person name="Zhang M."/>
            <person name="Coutinho P.M."/>
            <person name="Kenerley C.M."/>
            <person name="Monte E."/>
            <person name="Baker S.E."/>
            <person name="Grigoriev I.V."/>
        </authorList>
    </citation>
    <scope>NUCLEOTIDE SEQUENCE [LARGE SCALE GENOMIC DNA]</scope>
    <source>
        <strain evidence="14">ATCC 20476 / IMI 206040</strain>
    </source>
</reference>
<evidence type="ECO:0000256" key="1">
    <source>
        <dbReference type="ARBA" id="ARBA00004123"/>
    </source>
</evidence>
<dbReference type="InterPro" id="IPR014001">
    <property type="entry name" value="Helicase_ATP-bd"/>
</dbReference>
<feature type="compositionally biased region" description="Low complexity" evidence="10">
    <location>
        <begin position="1323"/>
        <end position="1342"/>
    </location>
</feature>
<dbReference type="GO" id="GO:0005634">
    <property type="term" value="C:nucleus"/>
    <property type="evidence" value="ECO:0007669"/>
    <property type="project" value="UniProtKB-SubCell"/>
</dbReference>
<feature type="region of interest" description="Disordered" evidence="10">
    <location>
        <begin position="1141"/>
        <end position="1533"/>
    </location>
</feature>
<dbReference type="Gene3D" id="2.60.40.10">
    <property type="entry name" value="Immunoglobulins"/>
    <property type="match status" value="1"/>
</dbReference>
<dbReference type="GO" id="GO:0003724">
    <property type="term" value="F:RNA helicase activity"/>
    <property type="evidence" value="ECO:0007669"/>
    <property type="project" value="UniProtKB-EC"/>
</dbReference>
<feature type="compositionally biased region" description="Acidic residues" evidence="10">
    <location>
        <begin position="1204"/>
        <end position="1216"/>
    </location>
</feature>
<keyword evidence="6" id="KW-0067">ATP-binding</keyword>
<dbReference type="Gene3D" id="3.40.50.300">
    <property type="entry name" value="P-loop containing nucleotide triphosphate hydrolases"/>
    <property type="match status" value="2"/>
</dbReference>
<evidence type="ECO:0000256" key="7">
    <source>
        <dbReference type="ARBA" id="ARBA00022884"/>
    </source>
</evidence>
<dbReference type="EMBL" id="ABDG02000019">
    <property type="protein sequence ID" value="EHK47922.1"/>
    <property type="molecule type" value="Genomic_DNA"/>
</dbReference>
<feature type="compositionally biased region" description="Basic and acidic residues" evidence="10">
    <location>
        <begin position="236"/>
        <end position="250"/>
    </location>
</feature>
<dbReference type="OMA" id="ETANQTR"/>
<dbReference type="PROSITE" id="PS00354">
    <property type="entry name" value="HMGI_Y"/>
    <property type="match status" value="1"/>
</dbReference>
<evidence type="ECO:0000256" key="3">
    <source>
        <dbReference type="ARBA" id="ARBA00022741"/>
    </source>
</evidence>
<dbReference type="GO" id="GO:0003723">
    <property type="term" value="F:RNA binding"/>
    <property type="evidence" value="ECO:0007669"/>
    <property type="project" value="UniProtKB-KW"/>
</dbReference>
<dbReference type="EC" id="3.6.4.13" evidence="2"/>
<dbReference type="InterPro" id="IPR014756">
    <property type="entry name" value="Ig_E-set"/>
</dbReference>
<feature type="compositionally biased region" description="Pro residues" evidence="10">
    <location>
        <begin position="1311"/>
        <end position="1322"/>
    </location>
</feature>
<evidence type="ECO:0000256" key="10">
    <source>
        <dbReference type="SAM" id="MobiDB-lite"/>
    </source>
</evidence>
<dbReference type="CDD" id="cd02859">
    <property type="entry name" value="E_set_AMPKbeta_like_N"/>
    <property type="match status" value="1"/>
</dbReference>
<feature type="compositionally biased region" description="Polar residues" evidence="10">
    <location>
        <begin position="274"/>
        <end position="286"/>
    </location>
</feature>
<feature type="domain" description="Helicase C-terminal" evidence="12">
    <location>
        <begin position="843"/>
        <end position="1011"/>
    </location>
</feature>
<dbReference type="SMART" id="SM00490">
    <property type="entry name" value="HELICc"/>
    <property type="match status" value="1"/>
</dbReference>
<evidence type="ECO:0000256" key="9">
    <source>
        <dbReference type="ARBA" id="ARBA00047984"/>
    </source>
</evidence>
<dbReference type="eggNOG" id="KOG0335">
    <property type="taxonomic scope" value="Eukaryota"/>
</dbReference>
<evidence type="ECO:0000259" key="12">
    <source>
        <dbReference type="PROSITE" id="PS51194"/>
    </source>
</evidence>
<feature type="compositionally biased region" description="Polar residues" evidence="10">
    <location>
        <begin position="1398"/>
        <end position="1411"/>
    </location>
</feature>
<dbReference type="STRING" id="452589.G9NLY8"/>
<feature type="domain" description="Helicase ATP-binding" evidence="11">
    <location>
        <begin position="585"/>
        <end position="795"/>
    </location>
</feature>
<feature type="compositionally biased region" description="Acidic residues" evidence="10">
    <location>
        <begin position="1232"/>
        <end position="1243"/>
    </location>
</feature>
<keyword evidence="14" id="KW-1185">Reference proteome</keyword>
<feature type="region of interest" description="Disordered" evidence="10">
    <location>
        <begin position="1064"/>
        <end position="1105"/>
    </location>
</feature>
<dbReference type="OrthoDB" id="10256233at2759"/>
<dbReference type="GO" id="GO:0016787">
    <property type="term" value="F:hydrolase activity"/>
    <property type="evidence" value="ECO:0007669"/>
    <property type="project" value="UniProtKB-KW"/>
</dbReference>
<dbReference type="Proteomes" id="UP000005426">
    <property type="component" value="Unassembled WGS sequence"/>
</dbReference>
<evidence type="ECO:0000256" key="8">
    <source>
        <dbReference type="ARBA" id="ARBA00023242"/>
    </source>
</evidence>
<dbReference type="GO" id="GO:0005524">
    <property type="term" value="F:ATP binding"/>
    <property type="evidence" value="ECO:0007669"/>
    <property type="project" value="UniProtKB-KW"/>
</dbReference>
<dbReference type="SMART" id="SM00487">
    <property type="entry name" value="DEXDc"/>
    <property type="match status" value="1"/>
</dbReference>
<feature type="compositionally biased region" description="Polar residues" evidence="10">
    <location>
        <begin position="1370"/>
        <end position="1386"/>
    </location>
</feature>
<feature type="compositionally biased region" description="Basic and acidic residues" evidence="10">
    <location>
        <begin position="447"/>
        <end position="459"/>
    </location>
</feature>
<dbReference type="InterPro" id="IPR001650">
    <property type="entry name" value="Helicase_C-like"/>
</dbReference>
<dbReference type="Pfam" id="PF00271">
    <property type="entry name" value="Helicase_C"/>
    <property type="match status" value="1"/>
</dbReference>
<dbReference type="PROSITE" id="PS51194">
    <property type="entry name" value="HELICASE_CTER"/>
    <property type="match status" value="1"/>
</dbReference>
<accession>G9NLY8</accession>
<keyword evidence="5" id="KW-0347">Helicase</keyword>
<feature type="compositionally biased region" description="Acidic residues" evidence="10">
    <location>
        <begin position="1294"/>
        <end position="1304"/>
    </location>
</feature>
<protein>
    <recommendedName>
        <fullName evidence="2">RNA helicase</fullName>
        <ecNumber evidence="2">3.6.4.13</ecNumber>
    </recommendedName>
</protein>
<dbReference type="GO" id="GO:0006355">
    <property type="term" value="P:regulation of DNA-templated transcription"/>
    <property type="evidence" value="ECO:0007669"/>
    <property type="project" value="InterPro"/>
</dbReference>
<evidence type="ECO:0000256" key="2">
    <source>
        <dbReference type="ARBA" id="ARBA00012552"/>
    </source>
</evidence>
<evidence type="ECO:0000256" key="6">
    <source>
        <dbReference type="ARBA" id="ARBA00022840"/>
    </source>
</evidence>
<dbReference type="SUPFAM" id="SSF52540">
    <property type="entry name" value="P-loop containing nucleoside triphosphate hydrolases"/>
    <property type="match status" value="1"/>
</dbReference>
<feature type="compositionally biased region" description="Polar residues" evidence="10">
    <location>
        <begin position="1159"/>
        <end position="1173"/>
    </location>
</feature>
<dbReference type="InterPro" id="IPR027417">
    <property type="entry name" value="P-loop_NTPase"/>
</dbReference>
<feature type="region of interest" description="Disordered" evidence="10">
    <location>
        <begin position="130"/>
        <end position="150"/>
    </location>
</feature>
<feature type="compositionally biased region" description="Basic and acidic residues" evidence="10">
    <location>
        <begin position="488"/>
        <end position="507"/>
    </location>
</feature>
<dbReference type="SUPFAM" id="SSF81296">
    <property type="entry name" value="E set domains"/>
    <property type="match status" value="1"/>
</dbReference>
<comment type="subcellular location">
    <subcellularLocation>
        <location evidence="1">Nucleus</location>
    </subcellularLocation>
</comment>
<evidence type="ECO:0000313" key="14">
    <source>
        <dbReference type="Proteomes" id="UP000005426"/>
    </source>
</evidence>
<name>G9NLY8_HYPAI</name>
<feature type="region of interest" description="Disordered" evidence="10">
    <location>
        <begin position="425"/>
        <end position="507"/>
    </location>
</feature>
<dbReference type="HOGENOM" id="CLU_003675_0_0_1"/>
<gene>
    <name evidence="13" type="ORF">TRIATDRAFT_129080</name>
</gene>
<sequence>MASTVPYTVTYRRPGTEPPLFLAGTFTTVPWGLQEMSCSRDEGGEYVFESRVFVEPGREYQFKFKAGQDGHWILDEEKNIATDEAGNRNNILKLPKSYISKIKDEGRRTSTPIGQVSSVAAEVADVAAKLDENDSSSPQISGSGGESEIDEDLKTPLFAHECFGAYEFVDDALDHEALDDAKLRRASKPKLDEYAIEDADMNDPTIEQFPCDKSEIFSTLRKIQSSLSEDQVSLDDSQHSPRLDGRRTSVDSDDSLLSAGSLSPVTARKRENRMSTSSGRNRSLVSLGSIAEEPKTPGPTEPSHPLSTAGFSKKDTQLNHVKSPTIEQDEILLFWLLMTQISAFDGAGASTSYGACAPYTKIREKKVARPLLSQSSSHQPTIKRNSIMRRAAASSVCLGCTRTISSRPLIQSSIQQPCLSQRFLSQRAKPRPSRMVLAEQVHRAPRLSRDDRRPSRDRVAGPFTGMNRRVANIDPSRSPPRARSAQPSDRKSAPGDDRRRSQDDRKALKMQRALTSVSYNKRMSVKERLQRYESFDQFDLSSALKTAVADEVFAGMVDIRPTPVQRLAIPALLGQREPGEPGEQKSQSKEQSSFLLAAETGSGKTLAYLLPAIDALKIAEAEDTEIQAYKERAEIEKQRQMASDFKGKPFEEPHPTMARPKVVILVPTAELAHQVGLVAKKLSHAVKFKTEVLSSNLKPQQIQRNLYGPKGLDVVISTPHLLASIAESDPNILSRVSHLIIDEADSLFDRSFSSVTSSIVERSSPSMKQLVCCSATIPRKLNNYLATNYPKMVRLTTPNLHAIPRRVQLGVIDVSKEPYRNNKDLACADVIYTIGREASQHENLQKDEIDVRRVMVFVNEREKTDEVAKYLRSKGIDAEALHRDTPEKRHGEVLETFTTSEPLRTIVSPSPSRHRALTNVKALVVTDLASRGIDTLAVRHVILYDVPHTTIDFIHRLGRAGRMGRRGRGIVLVGNDDRRDVVAEVKNSIGRPPGPRAGKDAVVIPSTAEPASSSSVLLENKTETTRRPRGRPRKIQSVAQLNINDDDSIETANQTRDTALNRLADDNATTTSERRATRASSRSSVELGRFTASTPNYNQRDTSGLDLGDSVFGDLDDSFADGPGSARSADISNMSYSALRTQSRRSSFIGRNDPPIRPSSRSGTTPRVGSSFNIGLFKRRAREPSILGTSREPLEEPPTAGQEPEVDSEDDFEPEAESTPLKNRRRTRGNDEIIEPESPEEAESSNPRKRKSLDAQQNNTRPEKVSRTEPGSSRQLRERQSSELPDAPPFLEQDQIDETSESEISDVSSPRGPPSRLPPRPVTPVNQAEIAAPPASSGSEASNVWPDIRSLAKKRRRPSVTTPARLDNLSDISSPPSLTHSPNYDTAKTGKTRGRPPRSQQASPKMTTADLTSLLPKRRYKKQRDPLSLESDEELDTSGLGNGDDELSFLDTETARRRKRGRPPTRAAGSRSASRASRVGGSSKQARSASRRHSSDKENAGDRSRGSDEDEDEDEQGEEQVSRFIPLADNTFDGAAEEADAALADAAELKEASKKFKEVDRWELDFEEVAEPSSPQDGR</sequence>
<comment type="caution">
    <text evidence="13">The sequence shown here is derived from an EMBL/GenBank/DDBJ whole genome shotgun (WGS) entry which is preliminary data.</text>
</comment>
<feature type="compositionally biased region" description="Basic and acidic residues" evidence="10">
    <location>
        <begin position="1493"/>
        <end position="1507"/>
    </location>
</feature>
<dbReference type="InterPro" id="IPR013783">
    <property type="entry name" value="Ig-like_fold"/>
</dbReference>
<feature type="compositionally biased region" description="Polar residues" evidence="10">
    <location>
        <begin position="1091"/>
        <end position="1102"/>
    </location>
</feature>
<feature type="region of interest" description="Disordered" evidence="10">
    <location>
        <begin position="1006"/>
        <end position="1034"/>
    </location>
</feature>
<comment type="catalytic activity">
    <reaction evidence="9">
        <text>ATP + H2O = ADP + phosphate + H(+)</text>
        <dbReference type="Rhea" id="RHEA:13065"/>
        <dbReference type="ChEBI" id="CHEBI:15377"/>
        <dbReference type="ChEBI" id="CHEBI:15378"/>
        <dbReference type="ChEBI" id="CHEBI:30616"/>
        <dbReference type="ChEBI" id="CHEBI:43474"/>
        <dbReference type="ChEBI" id="CHEBI:456216"/>
        <dbReference type="EC" id="3.6.4.13"/>
    </reaction>
</comment>
<evidence type="ECO:0000256" key="5">
    <source>
        <dbReference type="ARBA" id="ARBA00022806"/>
    </source>
</evidence>
<dbReference type="Pfam" id="PF00270">
    <property type="entry name" value="DEAD"/>
    <property type="match status" value="1"/>
</dbReference>
<dbReference type="InterPro" id="IPR000637">
    <property type="entry name" value="HMGI/Y_DNA-bd_CS"/>
</dbReference>
<feature type="region of interest" description="Disordered" evidence="10">
    <location>
        <begin position="227"/>
        <end position="312"/>
    </location>
</feature>
<dbReference type="PANTHER" id="PTHR47960">
    <property type="entry name" value="DEAD-BOX ATP-DEPENDENT RNA HELICASE 50"/>
    <property type="match status" value="1"/>
</dbReference>
<keyword evidence="4" id="KW-0378">Hydrolase</keyword>
<evidence type="ECO:0000259" key="11">
    <source>
        <dbReference type="PROSITE" id="PS51192"/>
    </source>
</evidence>
<dbReference type="InterPro" id="IPR011545">
    <property type="entry name" value="DEAD/DEAH_box_helicase_dom"/>
</dbReference>
<keyword evidence="3" id="KW-0547">Nucleotide-binding</keyword>
<evidence type="ECO:0000313" key="13">
    <source>
        <dbReference type="EMBL" id="EHK47922.1"/>
    </source>
</evidence>
<feature type="compositionally biased region" description="Low complexity" evidence="10">
    <location>
        <begin position="1464"/>
        <end position="1483"/>
    </location>
</feature>
<proteinExistence type="predicted"/>
<feature type="compositionally biased region" description="Acidic residues" evidence="10">
    <location>
        <begin position="1508"/>
        <end position="1518"/>
    </location>
</feature>